<dbReference type="GeneID" id="110217681"/>
<dbReference type="CTD" id="22999"/>
<dbReference type="GO" id="GO:0031267">
    <property type="term" value="F:small GTPase binding"/>
    <property type="evidence" value="ECO:0007669"/>
    <property type="project" value="InterPro"/>
</dbReference>
<feature type="domain" description="C2" evidence="11">
    <location>
        <begin position="743"/>
        <end position="866"/>
    </location>
</feature>
<feature type="compositionally biased region" description="Basic and acidic residues" evidence="10">
    <location>
        <begin position="305"/>
        <end position="354"/>
    </location>
</feature>
<feature type="compositionally biased region" description="Low complexity" evidence="10">
    <location>
        <begin position="701"/>
        <end position="717"/>
    </location>
</feature>
<dbReference type="PROSITE" id="PS50178">
    <property type="entry name" value="ZF_FYVE"/>
    <property type="match status" value="1"/>
</dbReference>
<evidence type="ECO:0000256" key="2">
    <source>
        <dbReference type="ARBA" id="ARBA00022723"/>
    </source>
</evidence>
<dbReference type="PANTHER" id="PTHR12157:SF18">
    <property type="entry name" value="REGULATING SYNAPTIC MEMBRANE EXOCYTOSIS PROTEIN 1"/>
    <property type="match status" value="1"/>
</dbReference>
<dbReference type="SUPFAM" id="SSF50156">
    <property type="entry name" value="PDZ domain-like"/>
    <property type="match status" value="1"/>
</dbReference>
<dbReference type="SMART" id="SM00228">
    <property type="entry name" value="PDZ"/>
    <property type="match status" value="1"/>
</dbReference>
<dbReference type="PROSITE" id="PS50004">
    <property type="entry name" value="C2"/>
    <property type="match status" value="2"/>
</dbReference>
<feature type="compositionally biased region" description="Acidic residues" evidence="10">
    <location>
        <begin position="546"/>
        <end position="556"/>
    </location>
</feature>
<evidence type="ECO:0000259" key="14">
    <source>
        <dbReference type="PROSITE" id="PS50916"/>
    </source>
</evidence>
<dbReference type="GO" id="GO:0048788">
    <property type="term" value="C:cytoskeleton of presynaptic active zone"/>
    <property type="evidence" value="ECO:0007669"/>
    <property type="project" value="TreeGrafter"/>
</dbReference>
<dbReference type="CDD" id="cd04028">
    <property type="entry name" value="C2B_RIM1alpha"/>
    <property type="match status" value="1"/>
</dbReference>
<keyword evidence="6" id="KW-0862">Zinc</keyword>
<dbReference type="PANTHER" id="PTHR12157">
    <property type="entry name" value="REGULATING SYNAPTIC MEMBRANE EXOCYTOSIS PROTEIN"/>
    <property type="match status" value="1"/>
</dbReference>
<dbReference type="CDD" id="cd20336">
    <property type="entry name" value="Rcat_RBR"/>
    <property type="match status" value="1"/>
</dbReference>
<feature type="region of interest" description="Disordered" evidence="10">
    <location>
        <begin position="871"/>
        <end position="903"/>
    </location>
</feature>
<keyword evidence="4 9" id="KW-0863">Zinc-finger</keyword>
<dbReference type="InterPro" id="IPR017455">
    <property type="entry name" value="Znf_FYVE-rel"/>
</dbReference>
<dbReference type="RefSeq" id="XP_020855837.1">
    <property type="nucleotide sequence ID" value="XM_021000178.1"/>
</dbReference>
<evidence type="ECO:0000256" key="3">
    <source>
        <dbReference type="ARBA" id="ARBA00022737"/>
    </source>
</evidence>
<evidence type="ECO:0000256" key="9">
    <source>
        <dbReference type="PROSITE-ProRule" id="PRU00091"/>
    </source>
</evidence>
<feature type="region of interest" description="Disordered" evidence="10">
    <location>
        <begin position="699"/>
        <end position="733"/>
    </location>
</feature>
<evidence type="ECO:0000256" key="10">
    <source>
        <dbReference type="SAM" id="MobiDB-lite"/>
    </source>
</evidence>
<dbReference type="CDD" id="cd04031">
    <property type="entry name" value="C2A_RIM1alpha"/>
    <property type="match status" value="1"/>
</dbReference>
<feature type="compositionally biased region" description="Low complexity" evidence="10">
    <location>
        <begin position="1142"/>
        <end position="1163"/>
    </location>
</feature>
<feature type="compositionally biased region" description="Basic and acidic residues" evidence="10">
    <location>
        <begin position="993"/>
        <end position="1028"/>
    </location>
</feature>
<evidence type="ECO:0000259" key="12">
    <source>
        <dbReference type="PROSITE" id="PS50106"/>
    </source>
</evidence>
<evidence type="ECO:0000259" key="11">
    <source>
        <dbReference type="PROSITE" id="PS50004"/>
    </source>
</evidence>
<feature type="domain" description="RabBD" evidence="14">
    <location>
        <begin position="23"/>
        <end position="183"/>
    </location>
</feature>
<dbReference type="InterPro" id="IPR036034">
    <property type="entry name" value="PDZ_sf"/>
</dbReference>
<dbReference type="GO" id="GO:0006886">
    <property type="term" value="P:intracellular protein transport"/>
    <property type="evidence" value="ECO:0007669"/>
    <property type="project" value="InterPro"/>
</dbReference>
<dbReference type="InterPro" id="IPR000008">
    <property type="entry name" value="C2_dom"/>
</dbReference>
<feature type="region of interest" description="Disordered" evidence="10">
    <location>
        <begin position="1129"/>
        <end position="1193"/>
    </location>
</feature>
<dbReference type="InterPro" id="IPR035892">
    <property type="entry name" value="C2_domain_sf"/>
</dbReference>
<feature type="compositionally biased region" description="Pro residues" evidence="10">
    <location>
        <begin position="10"/>
        <end position="21"/>
    </location>
</feature>
<evidence type="ECO:0000256" key="1">
    <source>
        <dbReference type="ARBA" id="ARBA00022553"/>
    </source>
</evidence>
<dbReference type="GO" id="GO:0048167">
    <property type="term" value="P:regulation of synaptic plasticity"/>
    <property type="evidence" value="ECO:0007669"/>
    <property type="project" value="TreeGrafter"/>
</dbReference>
<feature type="compositionally biased region" description="Basic residues" evidence="10">
    <location>
        <begin position="374"/>
        <end position="385"/>
    </location>
</feature>
<accession>A0A6P5LCU4</accession>
<evidence type="ECO:0000256" key="8">
    <source>
        <dbReference type="ARBA" id="ARBA00034103"/>
    </source>
</evidence>
<feature type="region of interest" description="Disordered" evidence="10">
    <location>
        <begin position="182"/>
        <end position="556"/>
    </location>
</feature>
<dbReference type="SUPFAM" id="SSF57903">
    <property type="entry name" value="FYVE/PHD zinc finger"/>
    <property type="match status" value="1"/>
</dbReference>
<dbReference type="FunFam" id="2.60.40.150:FF:000003">
    <property type="entry name" value="Regulating synaptic membrane exocytosis protein 2"/>
    <property type="match status" value="1"/>
</dbReference>
<feature type="compositionally biased region" description="Basic and acidic residues" evidence="10">
    <location>
        <begin position="461"/>
        <end position="476"/>
    </location>
</feature>
<dbReference type="GO" id="GO:0048791">
    <property type="term" value="P:calcium ion-regulated exocytosis of neurotransmitter"/>
    <property type="evidence" value="ECO:0007669"/>
    <property type="project" value="TreeGrafter"/>
</dbReference>
<dbReference type="GO" id="GO:0050806">
    <property type="term" value="P:positive regulation of synaptic transmission"/>
    <property type="evidence" value="ECO:0007669"/>
    <property type="project" value="TreeGrafter"/>
</dbReference>
<keyword evidence="7" id="KW-0770">Synapse</keyword>
<dbReference type="Proteomes" id="UP000515140">
    <property type="component" value="Unplaced"/>
</dbReference>
<dbReference type="InterPro" id="IPR001478">
    <property type="entry name" value="PDZ"/>
</dbReference>
<dbReference type="Pfam" id="PF00168">
    <property type="entry name" value="C2"/>
    <property type="match status" value="2"/>
</dbReference>
<dbReference type="InterPro" id="IPR039032">
    <property type="entry name" value="Rim-like"/>
</dbReference>
<feature type="region of interest" description="Disordered" evidence="10">
    <location>
        <begin position="1"/>
        <end position="33"/>
    </location>
</feature>
<feature type="domain" description="FYVE-type" evidence="13">
    <location>
        <begin position="111"/>
        <end position="171"/>
    </location>
</feature>
<dbReference type="GO" id="GO:0042391">
    <property type="term" value="P:regulation of membrane potential"/>
    <property type="evidence" value="ECO:0007669"/>
    <property type="project" value="TreeGrafter"/>
</dbReference>
<dbReference type="Pfam" id="PF22601">
    <property type="entry name" value="RIM2a_ZnF"/>
    <property type="match status" value="1"/>
</dbReference>
<feature type="compositionally biased region" description="Basic and acidic residues" evidence="10">
    <location>
        <begin position="205"/>
        <end position="218"/>
    </location>
</feature>
<dbReference type="InterPro" id="IPR013083">
    <property type="entry name" value="Znf_RING/FYVE/PHD"/>
</dbReference>
<dbReference type="InterPro" id="IPR010911">
    <property type="entry name" value="Rab_BD"/>
</dbReference>
<dbReference type="PROSITE" id="PS50106">
    <property type="entry name" value="PDZ"/>
    <property type="match status" value="1"/>
</dbReference>
<evidence type="ECO:0000256" key="5">
    <source>
        <dbReference type="ARBA" id="ARBA00022782"/>
    </source>
</evidence>
<dbReference type="FunFam" id="3.30.40.10:FF:000546">
    <property type="entry name" value="Regulating synaptic membrane exocytosis 1"/>
    <property type="match status" value="1"/>
</dbReference>
<feature type="domain" description="C2" evidence="11">
    <location>
        <begin position="1335"/>
        <end position="1453"/>
    </location>
</feature>
<feature type="compositionally biased region" description="Polar residues" evidence="10">
    <location>
        <begin position="219"/>
        <end position="233"/>
    </location>
</feature>
<comment type="subcellular location">
    <subcellularLocation>
        <location evidence="8">Synapse</location>
    </subcellularLocation>
</comment>
<feature type="compositionally biased region" description="Basic and acidic residues" evidence="10">
    <location>
        <begin position="1274"/>
        <end position="1287"/>
    </location>
</feature>
<evidence type="ECO:0000256" key="6">
    <source>
        <dbReference type="ARBA" id="ARBA00022833"/>
    </source>
</evidence>
<feature type="region of interest" description="Disordered" evidence="10">
    <location>
        <begin position="917"/>
        <end position="1075"/>
    </location>
</feature>
<feature type="compositionally biased region" description="Polar residues" evidence="10">
    <location>
        <begin position="498"/>
        <end position="510"/>
    </location>
</feature>
<feature type="domain" description="PDZ" evidence="12">
    <location>
        <begin position="606"/>
        <end position="692"/>
    </location>
</feature>
<feature type="region of interest" description="Disordered" evidence="10">
    <location>
        <begin position="1206"/>
        <end position="1292"/>
    </location>
</feature>
<evidence type="ECO:0000259" key="13">
    <source>
        <dbReference type="PROSITE" id="PS50178"/>
    </source>
</evidence>
<dbReference type="FunFam" id="2.60.40.150:FF:000001">
    <property type="entry name" value="Regulating synaptic membrane exocytosis 3, isoform CRA_a"/>
    <property type="match status" value="1"/>
</dbReference>
<dbReference type="GO" id="GO:0008270">
    <property type="term" value="F:zinc ion binding"/>
    <property type="evidence" value="ECO:0007669"/>
    <property type="project" value="UniProtKB-KW"/>
</dbReference>
<dbReference type="CDD" id="cd06714">
    <property type="entry name" value="PDZ_RIM-like"/>
    <property type="match status" value="1"/>
</dbReference>
<name>A0A6P5LCU4_PHACI</name>
<evidence type="ECO:0000313" key="16">
    <source>
        <dbReference type="RefSeq" id="XP_020855837.1"/>
    </source>
</evidence>
<dbReference type="GO" id="GO:0030154">
    <property type="term" value="P:cell differentiation"/>
    <property type="evidence" value="ECO:0007669"/>
    <property type="project" value="UniProtKB-KW"/>
</dbReference>
<organism evidence="15 16">
    <name type="scientific">Phascolarctos cinereus</name>
    <name type="common">Koala</name>
    <dbReference type="NCBI Taxonomy" id="38626"/>
    <lineage>
        <taxon>Eukaryota</taxon>
        <taxon>Metazoa</taxon>
        <taxon>Chordata</taxon>
        <taxon>Craniata</taxon>
        <taxon>Vertebrata</taxon>
        <taxon>Euteleostomi</taxon>
        <taxon>Mammalia</taxon>
        <taxon>Metatheria</taxon>
        <taxon>Diprotodontia</taxon>
        <taxon>Phascolarctidae</taxon>
        <taxon>Phascolarctos</taxon>
    </lineage>
</organism>
<keyword evidence="2" id="KW-0479">Metal-binding</keyword>
<protein>
    <submittedName>
        <fullName evidence="16">Regulating synaptic membrane exocytosis protein 1 isoform X21</fullName>
    </submittedName>
</protein>
<dbReference type="InterPro" id="IPR011011">
    <property type="entry name" value="Znf_FYVE_PHD"/>
</dbReference>
<feature type="compositionally biased region" description="Polar residues" evidence="10">
    <location>
        <begin position="189"/>
        <end position="200"/>
    </location>
</feature>
<dbReference type="SMART" id="SM00239">
    <property type="entry name" value="C2"/>
    <property type="match status" value="2"/>
</dbReference>
<dbReference type="Gene3D" id="2.30.42.10">
    <property type="match status" value="1"/>
</dbReference>
<dbReference type="GO" id="GO:0044325">
    <property type="term" value="F:transmembrane transporter binding"/>
    <property type="evidence" value="ECO:0007669"/>
    <property type="project" value="TreeGrafter"/>
</dbReference>
<dbReference type="GO" id="GO:2000300">
    <property type="term" value="P:regulation of synaptic vesicle exocytosis"/>
    <property type="evidence" value="ECO:0007669"/>
    <property type="project" value="TreeGrafter"/>
</dbReference>
<feature type="compositionally biased region" description="Basic residues" evidence="10">
    <location>
        <begin position="516"/>
        <end position="528"/>
    </location>
</feature>
<reference evidence="16" key="1">
    <citation type="submission" date="2025-08" db="UniProtKB">
        <authorList>
            <consortium name="RefSeq"/>
        </authorList>
    </citation>
    <scope>IDENTIFICATION</scope>
    <source>
        <tissue evidence="16">Spleen</tissue>
    </source>
</reference>
<keyword evidence="15" id="KW-1185">Reference proteome</keyword>
<dbReference type="Gene3D" id="3.30.40.10">
    <property type="entry name" value="Zinc/RING finger domain, C3HC4 (zinc finger)"/>
    <property type="match status" value="1"/>
</dbReference>
<keyword evidence="1" id="KW-0597">Phosphoprotein</keyword>
<keyword evidence="3" id="KW-0677">Repeat</keyword>
<gene>
    <name evidence="16" type="primary">RIMS1</name>
</gene>
<sequence length="1489" mass="167012">MSSSALGPRGPRPPTVPPPMQELPDLSHLTEEERNIIMAVMDRQKEEEEKEEAMLKCVVRDMAKPAARKTPRNAENQSHQPSPRLHQQFESYKEQVRKIGEEARRYQGEHKDDAPTCGICMKTKFADGCGHLCSYCRTKFCARCGGRVSLRSNNEDKVVMWVCNLCRKQQEILTKSGAWFFGSGPQPPSQDGTLSDTATGAGSEVPREKKARLQERSRSQTPLSTAAASQETPPSGVPSERSKGTELSQKAMGLEQKQVSSRSRSEPSRERKKTSVAAEQNGKGGLKSERKRVPKSSLQQGEGPVEERDRKERRESRRLEKGRSQDLPEKHEEGKGVEDEKQRKEEEYQTRYRSDPNLARYPIKPHPEEQQMRMHAKVSKARHERRHSDVSLPHTEVEESDVPENKLGKRAQPSGTQDRKSLLETQRSYSIERTGDVRISVSKQLTNHSPPAARHGPVPTEHPESKNQESFKKQSRLDPSSAILIRKAKREKMETMLRNDSLSSDQSESVRPSPPKPHRSKRGGKKRQMSVSSSEEEGASTPEYTSCEDVEIESESVSEKGDLDYYWLDPTTWPSRETSPISSHPVTWQPSKEGDRLIGRVILNKRTTMPKESGALLGLKVVGGKMTDLGRLGAFITKVKKGSLADVVGHLRAGDEVLEWNGKPLPGATNEEVYNIILESKSEPQVEIIVSRPIGDIPRIPESSHPPLESSSSSFESQKMERPSISVISPTSPGALKDAPQVLPGQLSVKLWYDKVGHQLIVNVLQARDLPPRVDGRPRNPYVKMYFLPDRSDKSKRRTKTVKKVLDPKWNQTFLYSHVHRRDFRERMLEITVWDQPRVQEEESEFLGEILIELETALLDDEPHWYKLQTHDESSLPLPQPSPFMPRRHIHGESSSKKLQRSQRIIDSDISDYEVDDGIGVVPPVGYRSNARESKSTTLTVPEQQRTAHHRSRSVSPHRGNDQGRPRSRLPNVPLQRSLDEIHQVRRSRSPTRHHDASRSPVDLRSRDMDSQYLSEQERQSRKSERSSNQKQTRKSNASDAERMHQQGSPGQSPPADTAFSSRRGRQLPQVPIRSGSIEQASLVVEERTRQMKMKVHRYKQTTGSGSSQELDREQYSKYNIHKDQYRSCDNVSAKSSDSDVSDVSAISRTSSASRLSSTSFMSEQSERPRGRISSFTPKMQGRRMGTSGRTITKSTSVSGEMYKLEHNDGSQSDTAVGTVGTGGKKRRSSLSAKVVAIVSRRSRSTSQLSQTESGHKKLKSTIQRSTETGMAAEMRKMVRQPSRESTDGSINSYSSEGNLIFPGVRLGADSQFSDFLDGLGPAQLVGRQTLATPAMGDIQIGMEDKKGQLEVEVIRARSLTQKPGSKSTPAPYVKVYLLENGACIAKKKTRIARKTLDPLYQQSLVFDESPQGKVLQVIVWGDYGRMDHKCFMGVAQILLEELDLSSMVIGWYKLFPPSSLVDPTLAPLTRRASQSSLESSTGPPCIRS</sequence>
<dbReference type="SUPFAM" id="SSF49562">
    <property type="entry name" value="C2 domain (Calcium/lipid-binding domain, CaLB)"/>
    <property type="match status" value="2"/>
</dbReference>
<dbReference type="Gene3D" id="2.60.40.150">
    <property type="entry name" value="C2 domain"/>
    <property type="match status" value="2"/>
</dbReference>
<evidence type="ECO:0000256" key="4">
    <source>
        <dbReference type="ARBA" id="ARBA00022771"/>
    </source>
</evidence>
<dbReference type="InterPro" id="IPR054386">
    <property type="entry name" value="RIM_Znf"/>
</dbReference>
<feature type="region of interest" description="Disordered" evidence="10">
    <location>
        <begin position="64"/>
        <end position="86"/>
    </location>
</feature>
<feature type="compositionally biased region" description="Polar residues" evidence="10">
    <location>
        <begin position="936"/>
        <end position="945"/>
    </location>
</feature>
<dbReference type="GO" id="GO:0042734">
    <property type="term" value="C:presynaptic membrane"/>
    <property type="evidence" value="ECO:0007669"/>
    <property type="project" value="TreeGrafter"/>
</dbReference>
<proteinExistence type="predicted"/>
<dbReference type="FunFam" id="2.30.42.10:FF:000003">
    <property type="entry name" value="Regulating synaptic membrane exocytosis protein 1, putative"/>
    <property type="match status" value="1"/>
</dbReference>
<keyword evidence="5" id="KW-0221">Differentiation</keyword>
<evidence type="ECO:0000256" key="7">
    <source>
        <dbReference type="ARBA" id="ARBA00023018"/>
    </source>
</evidence>
<evidence type="ECO:0000313" key="15">
    <source>
        <dbReference type="Proteomes" id="UP000515140"/>
    </source>
</evidence>
<dbReference type="Pfam" id="PF00595">
    <property type="entry name" value="PDZ"/>
    <property type="match status" value="1"/>
</dbReference>
<dbReference type="PROSITE" id="PS50916">
    <property type="entry name" value="RABBD"/>
    <property type="match status" value="1"/>
</dbReference>